<keyword evidence="1" id="KW-1133">Transmembrane helix</keyword>
<feature type="transmembrane region" description="Helical" evidence="1">
    <location>
        <begin position="28"/>
        <end position="45"/>
    </location>
</feature>
<name>A0A8J7F5Y8_9CYAN</name>
<keyword evidence="3" id="KW-1185">Reference proteome</keyword>
<reference evidence="2" key="1">
    <citation type="submission" date="2020-10" db="EMBL/GenBank/DDBJ databases">
        <authorList>
            <person name="Castelo-Branco R."/>
            <person name="Eusebio N."/>
            <person name="Adriana R."/>
            <person name="Vieira A."/>
            <person name="Brugerolle De Fraissinette N."/>
            <person name="Rezende De Castro R."/>
            <person name="Schneider M.P."/>
            <person name="Vasconcelos V."/>
            <person name="Leao P.N."/>
        </authorList>
    </citation>
    <scope>NUCLEOTIDE SEQUENCE</scope>
    <source>
        <strain evidence="2">LEGE 06105</strain>
    </source>
</reference>
<evidence type="ECO:0000313" key="2">
    <source>
        <dbReference type="EMBL" id="MBE9215970.1"/>
    </source>
</evidence>
<accession>A0A8J7F5Y8</accession>
<organism evidence="2 3">
    <name type="scientific">Plectonema cf. radiosum LEGE 06105</name>
    <dbReference type="NCBI Taxonomy" id="945769"/>
    <lineage>
        <taxon>Bacteria</taxon>
        <taxon>Bacillati</taxon>
        <taxon>Cyanobacteriota</taxon>
        <taxon>Cyanophyceae</taxon>
        <taxon>Oscillatoriophycideae</taxon>
        <taxon>Oscillatoriales</taxon>
        <taxon>Microcoleaceae</taxon>
        <taxon>Plectonema</taxon>
    </lineage>
</organism>
<sequence length="57" mass="6224">MGYQTTLGWSLLSSGMTTLLLKVLPGDSLWWGVALLVGGILTLFVRKSVMQQSQNNL</sequence>
<dbReference type="RefSeq" id="WP_193924288.1">
    <property type="nucleotide sequence ID" value="NZ_JADEWL010000129.1"/>
</dbReference>
<proteinExistence type="predicted"/>
<evidence type="ECO:0000313" key="3">
    <source>
        <dbReference type="Proteomes" id="UP000620559"/>
    </source>
</evidence>
<dbReference type="AlphaFoldDB" id="A0A8J7F5Y8"/>
<keyword evidence="1" id="KW-0472">Membrane</keyword>
<evidence type="ECO:0000256" key="1">
    <source>
        <dbReference type="SAM" id="Phobius"/>
    </source>
</evidence>
<keyword evidence="1" id="KW-0812">Transmembrane</keyword>
<comment type="caution">
    <text evidence="2">The sequence shown here is derived from an EMBL/GenBank/DDBJ whole genome shotgun (WGS) entry which is preliminary data.</text>
</comment>
<dbReference type="EMBL" id="JADEWL010000129">
    <property type="protein sequence ID" value="MBE9215970.1"/>
    <property type="molecule type" value="Genomic_DNA"/>
</dbReference>
<protein>
    <submittedName>
        <fullName evidence="2">Uncharacterized protein</fullName>
    </submittedName>
</protein>
<gene>
    <name evidence="2" type="ORF">IQ247_25470</name>
</gene>
<dbReference type="Proteomes" id="UP000620559">
    <property type="component" value="Unassembled WGS sequence"/>
</dbReference>